<dbReference type="Pfam" id="PF00959">
    <property type="entry name" value="Phage_lysozyme"/>
    <property type="match status" value="1"/>
</dbReference>
<evidence type="ECO:0000256" key="10">
    <source>
        <dbReference type="HAMAP-Rule" id="MF_04110"/>
    </source>
</evidence>
<keyword evidence="6 10" id="KW-0204">Cytolysis</keyword>
<evidence type="ECO:0000256" key="4">
    <source>
        <dbReference type="ARBA" id="ARBA00022638"/>
    </source>
</evidence>
<dbReference type="SUPFAM" id="SSF53955">
    <property type="entry name" value="Lysozyme-like"/>
    <property type="match status" value="1"/>
</dbReference>
<dbReference type="GO" id="GO:0030430">
    <property type="term" value="C:host cell cytoplasm"/>
    <property type="evidence" value="ECO:0007669"/>
    <property type="project" value="UniProtKB-SubCell"/>
</dbReference>
<dbReference type="EC" id="3.2.1.17" evidence="10"/>
<feature type="active site" description="Proton donor/acceptor" evidence="10">
    <location>
        <position position="15"/>
    </location>
</feature>
<sequence>MNVSPQAIAMIKHHEGVRQKAYRCPANLWTIGVGHVLYPEQGKLKLEDRMSVPLRSEDNRTFTMDEVDGILRSDLNRFERGVEQYCTVPLTQGMFDGLVSFAFNVGLGTLQRSTLRQKLNRGDKEGAAEELLKYCMAGGKILKGLQNRRIDERALFLS</sequence>
<proteinExistence type="inferred from homology"/>
<keyword evidence="9 10" id="KW-0326">Glycosidase</keyword>
<keyword evidence="2 10" id="KW-0929">Antimicrobial</keyword>
<evidence type="ECO:0000256" key="9">
    <source>
        <dbReference type="ARBA" id="ARBA00023295"/>
    </source>
</evidence>
<name>A0A6J7WNJ8_9CAUD</name>
<dbReference type="EMBL" id="LR798271">
    <property type="protein sequence ID" value="CAB5219486.1"/>
    <property type="molecule type" value="Genomic_DNA"/>
</dbReference>
<reference evidence="12" key="1">
    <citation type="submission" date="2020-05" db="EMBL/GenBank/DDBJ databases">
        <authorList>
            <person name="Chiriac C."/>
            <person name="Salcher M."/>
            <person name="Ghai R."/>
            <person name="Kavagutti S V."/>
        </authorList>
    </citation>
    <scope>NUCLEOTIDE SEQUENCE</scope>
</reference>
<evidence type="ECO:0000256" key="5">
    <source>
        <dbReference type="ARBA" id="ARBA00022801"/>
    </source>
</evidence>
<dbReference type="InterPro" id="IPR033907">
    <property type="entry name" value="Endolysin_autolysin"/>
</dbReference>
<evidence type="ECO:0000256" key="11">
    <source>
        <dbReference type="RuleBase" id="RU003788"/>
    </source>
</evidence>
<dbReference type="GO" id="GO:0016998">
    <property type="term" value="P:cell wall macromolecule catabolic process"/>
    <property type="evidence" value="ECO:0007669"/>
    <property type="project" value="InterPro"/>
</dbReference>
<protein>
    <recommendedName>
        <fullName evidence="10">Endolysin</fullName>
        <ecNumber evidence="10">3.2.1.17</ecNumber>
    </recommendedName>
    <alternativeName>
        <fullName evidence="10">Lysis protein</fullName>
    </alternativeName>
    <alternativeName>
        <fullName evidence="10">Lysozyme</fullName>
    </alternativeName>
    <alternativeName>
        <fullName evidence="10">Muramidase</fullName>
    </alternativeName>
</protein>
<dbReference type="InterPro" id="IPR023346">
    <property type="entry name" value="Lysozyme-like_dom_sf"/>
</dbReference>
<keyword evidence="8 10" id="KW-1035">Host cytoplasm</keyword>
<comment type="subcellular location">
    <subcellularLocation>
        <location evidence="10">Host cytoplasm</location>
    </subcellularLocation>
    <text evidence="10">The endolysin is cytoplasmic, but can reach the periplasmic space with the help of the holins which disrupt the host cell membrane.</text>
</comment>
<evidence type="ECO:0000256" key="8">
    <source>
        <dbReference type="ARBA" id="ARBA00023200"/>
    </source>
</evidence>
<dbReference type="PANTHER" id="PTHR38107:SF3">
    <property type="entry name" value="LYSOZYME RRRD-RELATED"/>
    <property type="match status" value="1"/>
</dbReference>
<gene>
    <name evidence="12" type="ORF">UFOVP229_79</name>
</gene>
<dbReference type="GO" id="GO:0009253">
    <property type="term" value="P:peptidoglycan catabolic process"/>
    <property type="evidence" value="ECO:0007669"/>
    <property type="project" value="UniProtKB-UniRule"/>
</dbReference>
<dbReference type="PANTHER" id="PTHR38107">
    <property type="match status" value="1"/>
</dbReference>
<evidence type="ECO:0000256" key="6">
    <source>
        <dbReference type="ARBA" id="ARBA00022852"/>
    </source>
</evidence>
<dbReference type="InterPro" id="IPR002196">
    <property type="entry name" value="Glyco_hydro_24"/>
</dbReference>
<dbReference type="GO" id="GO:0042742">
    <property type="term" value="P:defense response to bacterium"/>
    <property type="evidence" value="ECO:0007669"/>
    <property type="project" value="UniProtKB-KW"/>
</dbReference>
<dbReference type="InterPro" id="IPR023347">
    <property type="entry name" value="Lysozyme_dom_sf"/>
</dbReference>
<accession>A0A6J7WNJ8</accession>
<dbReference type="GO" id="GO:0044659">
    <property type="term" value="P:viral release from host cell by cytolysis"/>
    <property type="evidence" value="ECO:0007669"/>
    <property type="project" value="UniProtKB-UniRule"/>
</dbReference>
<keyword evidence="5 10" id="KW-0378">Hydrolase</keyword>
<keyword evidence="4 10" id="KW-0081">Bacteriolytic enzyme</keyword>
<comment type="similarity">
    <text evidence="10 11">Belongs to the glycosyl hydrolase 24 family.</text>
</comment>
<keyword evidence="7 10" id="KW-0578">Host cell lysis by virus</keyword>
<dbReference type="CDD" id="cd00737">
    <property type="entry name" value="lyz_endolysin_autolysin"/>
    <property type="match status" value="1"/>
</dbReference>
<dbReference type="InterPro" id="IPR051018">
    <property type="entry name" value="Bacteriophage_GH24"/>
</dbReference>
<organism evidence="12">
    <name type="scientific">uncultured Caudovirales phage</name>
    <dbReference type="NCBI Taxonomy" id="2100421"/>
    <lineage>
        <taxon>Viruses</taxon>
        <taxon>Duplodnaviria</taxon>
        <taxon>Heunggongvirae</taxon>
        <taxon>Uroviricota</taxon>
        <taxon>Caudoviricetes</taxon>
        <taxon>Peduoviridae</taxon>
        <taxon>Maltschvirus</taxon>
        <taxon>Maltschvirus maltsch</taxon>
    </lineage>
</organism>
<dbReference type="Gene3D" id="1.10.530.40">
    <property type="match status" value="1"/>
</dbReference>
<feature type="active site" description="Proton donor/acceptor" evidence="10">
    <location>
        <position position="24"/>
    </location>
</feature>
<dbReference type="GO" id="GO:0003796">
    <property type="term" value="F:lysozyme activity"/>
    <property type="evidence" value="ECO:0007669"/>
    <property type="project" value="UniProtKB-UniRule"/>
</dbReference>
<evidence type="ECO:0000256" key="2">
    <source>
        <dbReference type="ARBA" id="ARBA00022529"/>
    </source>
</evidence>
<comment type="function">
    <text evidence="10">Endolysin with lysozyme activity that degrades host peptidoglycans and participates with the holin and spanin proteins in the sequential events which lead to the programmed host cell lysis releasing the mature viral particles. Once the holin has permeabilized the host cell membrane, the endolysin can reach the periplasm and break down the peptidoglycan layer.</text>
</comment>
<comment type="catalytic activity">
    <reaction evidence="1 10 11">
        <text>Hydrolysis of (1-&gt;4)-beta-linkages between N-acetylmuramic acid and N-acetyl-D-glucosamine residues in a peptidoglycan and between N-acetyl-D-glucosamine residues in chitodextrins.</text>
        <dbReference type="EC" id="3.2.1.17"/>
    </reaction>
</comment>
<keyword evidence="3 10" id="KW-1188">Viral release from host cell</keyword>
<evidence type="ECO:0000256" key="3">
    <source>
        <dbReference type="ARBA" id="ARBA00022612"/>
    </source>
</evidence>
<dbReference type="InterPro" id="IPR034690">
    <property type="entry name" value="Endolysin_T4_type"/>
</dbReference>
<evidence type="ECO:0000256" key="1">
    <source>
        <dbReference type="ARBA" id="ARBA00000632"/>
    </source>
</evidence>
<dbReference type="HAMAP" id="MF_04110">
    <property type="entry name" value="ENDOLYSIN_T4"/>
    <property type="match status" value="1"/>
</dbReference>
<evidence type="ECO:0000256" key="7">
    <source>
        <dbReference type="ARBA" id="ARBA00023142"/>
    </source>
</evidence>
<evidence type="ECO:0000313" key="12">
    <source>
        <dbReference type="EMBL" id="CAB5219486.1"/>
    </source>
</evidence>